<keyword evidence="3 6" id="KW-0418">Kinase</keyword>
<comment type="similarity">
    <text evidence="1">Belongs to the HipA Ser/Thr kinase family.</text>
</comment>
<dbReference type="Pfam" id="PF13657">
    <property type="entry name" value="Couple_hipA"/>
    <property type="match status" value="1"/>
</dbReference>
<dbReference type="Gene3D" id="1.10.1070.20">
    <property type="match status" value="1"/>
</dbReference>
<evidence type="ECO:0000256" key="2">
    <source>
        <dbReference type="ARBA" id="ARBA00022679"/>
    </source>
</evidence>
<dbReference type="Pfam" id="PF07804">
    <property type="entry name" value="HipA_C"/>
    <property type="match status" value="1"/>
</dbReference>
<protein>
    <submittedName>
        <fullName evidence="6">Serine/threonine-protein kinase HipA</fullName>
    </submittedName>
</protein>
<keyword evidence="2" id="KW-0808">Transferase</keyword>
<sequence length="406" mass="45532">MIKLNVWLVIDPHDAIRAGELIVSDPDAQGRLLGQFKYTPEYLASPNAFALDPVNLPLQQDVFDANRPHSGVHGVFEDSLPDDWGRRILVRQYNLGRNQQRVPHLLRVLGGNAMGALRYSEGSATPQALPLIESRQLEKIELLSRKFETDPLAVDEDMALLFQAASSPGGARPKALVHDECRAYLAKFASVKDTFDVVSLEVATMHLARRAGIVAAEVRCLPCGSRKILLVDRFDLGPITQKRHHCISMQSLLRADGYYNLAYADIAGILRMISANPVEDQRNLFKQMIFNILIGNTDDHLKNFSMLNDGEGWKLSPAYDLVPNIGLNSEHVLRIGLDNRVPDRQTLIKEAKRFGLKQARAVEDELDALVDAVSTWHEVFNLFDVPEEDILVIGRDIEHRLAKIKR</sequence>
<evidence type="ECO:0000256" key="3">
    <source>
        <dbReference type="ARBA" id="ARBA00022777"/>
    </source>
</evidence>
<dbReference type="GO" id="GO:0005829">
    <property type="term" value="C:cytosol"/>
    <property type="evidence" value="ECO:0007669"/>
    <property type="project" value="TreeGrafter"/>
</dbReference>
<evidence type="ECO:0000313" key="6">
    <source>
        <dbReference type="EMBL" id="SHO52086.1"/>
    </source>
</evidence>
<dbReference type="GO" id="GO:0004674">
    <property type="term" value="F:protein serine/threonine kinase activity"/>
    <property type="evidence" value="ECO:0007669"/>
    <property type="project" value="TreeGrafter"/>
</dbReference>
<dbReference type="RefSeq" id="WP_073615774.1">
    <property type="nucleotide sequence ID" value="NZ_FRFE01000031.1"/>
</dbReference>
<dbReference type="Proteomes" id="UP000184603">
    <property type="component" value="Unassembled WGS sequence"/>
</dbReference>
<dbReference type="InterPro" id="IPR052028">
    <property type="entry name" value="HipA_Ser/Thr_kinase"/>
</dbReference>
<evidence type="ECO:0000259" key="5">
    <source>
        <dbReference type="Pfam" id="PF13657"/>
    </source>
</evidence>
<reference evidence="6 7" key="1">
    <citation type="submission" date="2016-12" db="EMBL/GenBank/DDBJ databases">
        <authorList>
            <person name="Song W.-J."/>
            <person name="Kurnit D.M."/>
        </authorList>
    </citation>
    <scope>NUCLEOTIDE SEQUENCE [LARGE SCALE GENOMIC DNA]</scope>
    <source>
        <strain evidence="6 7">DSM 18488</strain>
    </source>
</reference>
<feature type="domain" description="HipA N-terminal subdomain 1" evidence="5">
    <location>
        <begin position="31"/>
        <end position="119"/>
    </location>
</feature>
<evidence type="ECO:0000256" key="1">
    <source>
        <dbReference type="ARBA" id="ARBA00010164"/>
    </source>
</evidence>
<dbReference type="STRING" id="1121416.SAMN02745220_04362"/>
<dbReference type="EMBL" id="FRFE01000031">
    <property type="protein sequence ID" value="SHO52086.1"/>
    <property type="molecule type" value="Genomic_DNA"/>
</dbReference>
<organism evidence="6 7">
    <name type="scientific">Desulfopila aestuarii DSM 18488</name>
    <dbReference type="NCBI Taxonomy" id="1121416"/>
    <lineage>
        <taxon>Bacteria</taxon>
        <taxon>Pseudomonadati</taxon>
        <taxon>Thermodesulfobacteriota</taxon>
        <taxon>Desulfobulbia</taxon>
        <taxon>Desulfobulbales</taxon>
        <taxon>Desulfocapsaceae</taxon>
        <taxon>Desulfopila</taxon>
    </lineage>
</organism>
<evidence type="ECO:0000259" key="4">
    <source>
        <dbReference type="Pfam" id="PF07804"/>
    </source>
</evidence>
<evidence type="ECO:0000313" key="7">
    <source>
        <dbReference type="Proteomes" id="UP000184603"/>
    </source>
</evidence>
<name>A0A1M7YHM7_9BACT</name>
<dbReference type="PANTHER" id="PTHR37419">
    <property type="entry name" value="SERINE/THREONINE-PROTEIN KINASE TOXIN HIPA"/>
    <property type="match status" value="1"/>
</dbReference>
<dbReference type="InterPro" id="IPR017508">
    <property type="entry name" value="HipA_N1"/>
</dbReference>
<keyword evidence="7" id="KW-1185">Reference proteome</keyword>
<dbReference type="InterPro" id="IPR012893">
    <property type="entry name" value="HipA-like_C"/>
</dbReference>
<gene>
    <name evidence="6" type="ORF">SAMN02745220_04362</name>
</gene>
<dbReference type="PANTHER" id="PTHR37419:SF8">
    <property type="entry name" value="TOXIN YJJJ"/>
    <property type="match status" value="1"/>
</dbReference>
<dbReference type="AlphaFoldDB" id="A0A1M7YHM7"/>
<dbReference type="OrthoDB" id="9805913at2"/>
<accession>A0A1M7YHM7</accession>
<feature type="domain" description="HipA-like C-terminal" evidence="4">
    <location>
        <begin position="166"/>
        <end position="373"/>
    </location>
</feature>
<proteinExistence type="inferred from homology"/>